<dbReference type="InterPro" id="IPR050640">
    <property type="entry name" value="Bact_2-comp_sensor_kinase"/>
</dbReference>
<evidence type="ECO:0000256" key="3">
    <source>
        <dbReference type="ARBA" id="ARBA00022679"/>
    </source>
</evidence>
<dbReference type="GO" id="GO:0000155">
    <property type="term" value="F:phosphorelay sensor kinase activity"/>
    <property type="evidence" value="ECO:0007669"/>
    <property type="project" value="InterPro"/>
</dbReference>
<keyword evidence="2" id="KW-0597">Phosphoprotein</keyword>
<feature type="transmembrane region" description="Helical" evidence="4">
    <location>
        <begin position="287"/>
        <end position="310"/>
    </location>
</feature>
<feature type="domain" description="HAMP" evidence="5">
    <location>
        <begin position="312"/>
        <end position="365"/>
    </location>
</feature>
<evidence type="ECO:0000256" key="4">
    <source>
        <dbReference type="SAM" id="Phobius"/>
    </source>
</evidence>
<dbReference type="GO" id="GO:0016020">
    <property type="term" value="C:membrane"/>
    <property type="evidence" value="ECO:0007669"/>
    <property type="project" value="UniProtKB-SubCell"/>
</dbReference>
<dbReference type="Pfam" id="PF06580">
    <property type="entry name" value="His_kinase"/>
    <property type="match status" value="1"/>
</dbReference>
<dbReference type="Gene3D" id="6.10.340.10">
    <property type="match status" value="1"/>
</dbReference>
<organism evidence="6 7">
    <name type="scientific">Murimonas intestini</name>
    <dbReference type="NCBI Taxonomy" id="1337051"/>
    <lineage>
        <taxon>Bacteria</taxon>
        <taxon>Bacillati</taxon>
        <taxon>Bacillota</taxon>
        <taxon>Clostridia</taxon>
        <taxon>Lachnospirales</taxon>
        <taxon>Lachnospiraceae</taxon>
        <taxon>Murimonas</taxon>
    </lineage>
</organism>
<sequence length="595" mass="68167">MKFRRKLIITYTAFMLAVSVVVGIGYQGYSMKQYKYNEYMNMEILARHMIQNADFTLQSMEDVMSYFLSDMEVLGAINTLSNTAAGDGGRLSYREEARNIVRSKLNTDYIINRFYRVIYFNQAGDIIASNDDGSMLVDSGRAIEDYPWLRYIEGTRGKPVLIPDHEDYWGLKQNPHVFSLVKEIQGPRLGFLEIQKKDDDLEELFKAEKQGMDVVVFHGSDLFYSSRKDISREFYSAARDSAENGIQEAVNPGTGKKEVIFDYTSDENGLTILVVEEKVKITESLPAILPVTVLVSGCFFLAAIFIIVILSNRLTRPLIQLKETMEKTQIDNLAAELVSDDVTDEIMAVNQAYQNLIARLNESMVREKRLSLLQLQAQFDLLQTQINPHFLYNVLNILGDRGVENEDDMTCEICGSLASMLRYSLNTKERYASVEDELAYLRQYFFLLKCRYEHKLEYTIDVEKNIMKVIIPKIILQQFVENAVTHGYENTAEIMKIEVKGWQENGFWYLLVRDGGAGFGEDIIRRTEQKIGKIRYQLTRNRNNLEAEIGGLGLVNTYARLYLIYGEQLVFKITDLQKGAEVLIGAQISQLLFTP</sequence>
<dbReference type="AlphaFoldDB" id="A0AB73T2G0"/>
<dbReference type="PROSITE" id="PS50885">
    <property type="entry name" value="HAMP"/>
    <property type="match status" value="1"/>
</dbReference>
<gene>
    <name evidence="6" type="ORF">C7383_10838</name>
</gene>
<comment type="caution">
    <text evidence="6">The sequence shown here is derived from an EMBL/GenBank/DDBJ whole genome shotgun (WGS) entry which is preliminary data.</text>
</comment>
<evidence type="ECO:0000256" key="2">
    <source>
        <dbReference type="ARBA" id="ARBA00022553"/>
    </source>
</evidence>
<dbReference type="Proteomes" id="UP000245412">
    <property type="component" value="Unassembled WGS sequence"/>
</dbReference>
<dbReference type="SUPFAM" id="SSF55874">
    <property type="entry name" value="ATPase domain of HSP90 chaperone/DNA topoisomerase II/histidine kinase"/>
    <property type="match status" value="1"/>
</dbReference>
<dbReference type="EMBL" id="QGGY01000008">
    <property type="protein sequence ID" value="PWJ74609.1"/>
    <property type="molecule type" value="Genomic_DNA"/>
</dbReference>
<protein>
    <submittedName>
        <fullName evidence="6">Two-component system sensor histidine kinase YesM</fullName>
    </submittedName>
</protein>
<dbReference type="PANTHER" id="PTHR34220:SF7">
    <property type="entry name" value="SENSOR HISTIDINE KINASE YPDA"/>
    <property type="match status" value="1"/>
</dbReference>
<comment type="subcellular location">
    <subcellularLocation>
        <location evidence="1">Membrane</location>
    </subcellularLocation>
</comment>
<keyword evidence="7" id="KW-1185">Reference proteome</keyword>
<name>A0AB73T2G0_9FIRM</name>
<evidence type="ECO:0000313" key="7">
    <source>
        <dbReference type="Proteomes" id="UP000245412"/>
    </source>
</evidence>
<dbReference type="InterPro" id="IPR010559">
    <property type="entry name" value="Sig_transdc_His_kin_internal"/>
</dbReference>
<evidence type="ECO:0000256" key="1">
    <source>
        <dbReference type="ARBA" id="ARBA00004370"/>
    </source>
</evidence>
<proteinExistence type="predicted"/>
<dbReference type="InterPro" id="IPR003660">
    <property type="entry name" value="HAMP_dom"/>
</dbReference>
<keyword evidence="6" id="KW-0418">Kinase</keyword>
<evidence type="ECO:0000313" key="6">
    <source>
        <dbReference type="EMBL" id="PWJ74609.1"/>
    </source>
</evidence>
<dbReference type="RefSeq" id="WP_109627239.1">
    <property type="nucleotide sequence ID" value="NZ_JANKBI010000028.1"/>
</dbReference>
<dbReference type="Gene3D" id="3.30.565.10">
    <property type="entry name" value="Histidine kinase-like ATPase, C-terminal domain"/>
    <property type="match status" value="1"/>
</dbReference>
<keyword evidence="3" id="KW-0808">Transferase</keyword>
<keyword evidence="4" id="KW-1133">Transmembrane helix</keyword>
<dbReference type="InterPro" id="IPR036890">
    <property type="entry name" value="HATPase_C_sf"/>
</dbReference>
<keyword evidence="4" id="KW-0472">Membrane</keyword>
<reference evidence="6 7" key="1">
    <citation type="submission" date="2018-05" db="EMBL/GenBank/DDBJ databases">
        <authorList>
            <person name="Goeker M."/>
            <person name="Huntemann M."/>
            <person name="Clum A."/>
            <person name="Pillay M."/>
            <person name="Palaniappan K."/>
            <person name="Varghese N."/>
            <person name="Mikhailova N."/>
            <person name="Stamatis D."/>
            <person name="Reddy T."/>
            <person name="Daum C."/>
            <person name="Shapiro N."/>
            <person name="Ivanova N."/>
            <person name="Kyrpides N."/>
            <person name="Woyke T."/>
        </authorList>
    </citation>
    <scope>NUCLEOTIDE SEQUENCE [LARGE SCALE GENOMIC DNA]</scope>
    <source>
        <strain evidence="6 7">DSM 26524</strain>
    </source>
</reference>
<accession>A0AB73T2G0</accession>
<evidence type="ECO:0000259" key="5">
    <source>
        <dbReference type="PROSITE" id="PS50885"/>
    </source>
</evidence>
<dbReference type="PANTHER" id="PTHR34220">
    <property type="entry name" value="SENSOR HISTIDINE KINASE YPDA"/>
    <property type="match status" value="1"/>
</dbReference>
<keyword evidence="4" id="KW-0812">Transmembrane</keyword>